<evidence type="ECO:0000259" key="2">
    <source>
        <dbReference type="Pfam" id="PF22241"/>
    </source>
</evidence>
<dbReference type="Proteomes" id="UP001153709">
    <property type="component" value="Chromosome 10"/>
</dbReference>
<reference evidence="3" key="1">
    <citation type="submission" date="2022-01" db="EMBL/GenBank/DDBJ databases">
        <authorList>
            <person name="King R."/>
        </authorList>
    </citation>
    <scope>NUCLEOTIDE SEQUENCE</scope>
</reference>
<evidence type="ECO:0000256" key="1">
    <source>
        <dbReference type="SAM" id="MobiDB-lite"/>
    </source>
</evidence>
<protein>
    <recommendedName>
        <fullName evidence="2">PSMD12/CSN4-like N-terminal domain-containing protein</fullName>
    </recommendedName>
</protein>
<sequence length="234" mass="27021">MEESFEKEEEEDSGNEVDLLKTHIESKEIRSVASQTMETDERKEGKKRRRRNRKNKSVTPLQVDSNIEQEEKEEVLEILEGYPSIAPVQSIWHSDDERRKKLAFLFSKQLISNQHVAPPYGQRCGWVLKSVTDFGDRGAFLEIHAKNWAAVNEQIVLLSKRRSQLKQAVAKMVQECCTYVNKTSDKETKVTLIGTLRKVTECKIYVGVERVRLTHKLAKIYEDADDIQQTADII</sequence>
<dbReference type="OrthoDB" id="268763at2759"/>
<keyword evidence="4" id="KW-1185">Reference proteome</keyword>
<feature type="region of interest" description="Disordered" evidence="1">
    <location>
        <begin position="1"/>
        <end position="66"/>
    </location>
</feature>
<dbReference type="GO" id="GO:0008541">
    <property type="term" value="C:proteasome regulatory particle, lid subcomplex"/>
    <property type="evidence" value="ECO:0007669"/>
    <property type="project" value="TreeGrafter"/>
</dbReference>
<dbReference type="AlphaFoldDB" id="A0A9N9SNC2"/>
<dbReference type="PANTHER" id="PTHR10855:SF1">
    <property type="entry name" value="26S PROTEASOME NON-ATPASE REGULATORY SUBUNIT 12"/>
    <property type="match status" value="1"/>
</dbReference>
<feature type="compositionally biased region" description="Polar residues" evidence="1">
    <location>
        <begin position="57"/>
        <end position="66"/>
    </location>
</feature>
<feature type="domain" description="PSMD12/CSN4-like N-terminal" evidence="2">
    <location>
        <begin position="143"/>
        <end position="233"/>
    </location>
</feature>
<name>A0A9N9SNC2_DIABA</name>
<evidence type="ECO:0000313" key="3">
    <source>
        <dbReference type="EMBL" id="CAG9828475.1"/>
    </source>
</evidence>
<feature type="compositionally biased region" description="Basic and acidic residues" evidence="1">
    <location>
        <begin position="18"/>
        <end position="30"/>
    </location>
</feature>
<evidence type="ECO:0000313" key="4">
    <source>
        <dbReference type="Proteomes" id="UP001153709"/>
    </source>
</evidence>
<dbReference type="Pfam" id="PF22241">
    <property type="entry name" value="PSMD12-CSN4_N"/>
    <property type="match status" value="1"/>
</dbReference>
<gene>
    <name evidence="3" type="ORF">DIABBA_LOCUS2395</name>
</gene>
<organism evidence="3 4">
    <name type="scientific">Diabrotica balteata</name>
    <name type="common">Banded cucumber beetle</name>
    <dbReference type="NCBI Taxonomy" id="107213"/>
    <lineage>
        <taxon>Eukaryota</taxon>
        <taxon>Metazoa</taxon>
        <taxon>Ecdysozoa</taxon>
        <taxon>Arthropoda</taxon>
        <taxon>Hexapoda</taxon>
        <taxon>Insecta</taxon>
        <taxon>Pterygota</taxon>
        <taxon>Neoptera</taxon>
        <taxon>Endopterygota</taxon>
        <taxon>Coleoptera</taxon>
        <taxon>Polyphaga</taxon>
        <taxon>Cucujiformia</taxon>
        <taxon>Chrysomeloidea</taxon>
        <taxon>Chrysomelidae</taxon>
        <taxon>Galerucinae</taxon>
        <taxon>Diabroticina</taxon>
        <taxon>Diabroticites</taxon>
        <taxon>Diabrotica</taxon>
    </lineage>
</organism>
<dbReference type="PANTHER" id="PTHR10855">
    <property type="entry name" value="26S PROTEASOME NON-ATPASE REGULATORY SUBUNIT 12/COP9 SIGNALOSOME COMPLEX SUBUNIT 4"/>
    <property type="match status" value="1"/>
</dbReference>
<feature type="compositionally biased region" description="Basic residues" evidence="1">
    <location>
        <begin position="45"/>
        <end position="56"/>
    </location>
</feature>
<dbReference type="GO" id="GO:0005737">
    <property type="term" value="C:cytoplasm"/>
    <property type="evidence" value="ECO:0007669"/>
    <property type="project" value="TreeGrafter"/>
</dbReference>
<dbReference type="EMBL" id="OU898285">
    <property type="protein sequence ID" value="CAG9828475.1"/>
    <property type="molecule type" value="Genomic_DNA"/>
</dbReference>
<feature type="compositionally biased region" description="Acidic residues" evidence="1">
    <location>
        <begin position="1"/>
        <end position="15"/>
    </location>
</feature>
<accession>A0A9N9SNC2</accession>
<dbReference type="InterPro" id="IPR054559">
    <property type="entry name" value="PSMD12-CSN4-like_N"/>
</dbReference>
<proteinExistence type="predicted"/>
<dbReference type="InterPro" id="IPR040134">
    <property type="entry name" value="PSMD12/CSN4"/>
</dbReference>